<reference evidence="4" key="1">
    <citation type="submission" date="2022-12" db="EMBL/GenBank/DDBJ databases">
        <authorList>
            <person name="Petersen C."/>
        </authorList>
    </citation>
    <scope>NUCLEOTIDE SEQUENCE</scope>
    <source>
        <strain evidence="4">IBT 29677</strain>
    </source>
</reference>
<protein>
    <recommendedName>
        <fullName evidence="3">NmrA-like domain-containing protein</fullName>
    </recommendedName>
</protein>
<dbReference type="InterPro" id="IPR051164">
    <property type="entry name" value="NmrA-like_oxidored"/>
</dbReference>
<dbReference type="AlphaFoldDB" id="A0A9X0B931"/>
<organism evidence="4 5">
    <name type="scientific">Penicillium cosmopolitanum</name>
    <dbReference type="NCBI Taxonomy" id="1131564"/>
    <lineage>
        <taxon>Eukaryota</taxon>
        <taxon>Fungi</taxon>
        <taxon>Dikarya</taxon>
        <taxon>Ascomycota</taxon>
        <taxon>Pezizomycotina</taxon>
        <taxon>Eurotiomycetes</taxon>
        <taxon>Eurotiomycetidae</taxon>
        <taxon>Eurotiales</taxon>
        <taxon>Aspergillaceae</taxon>
        <taxon>Penicillium</taxon>
    </lineage>
</organism>
<dbReference type="OrthoDB" id="300709at2759"/>
<gene>
    <name evidence="4" type="ORF">N7509_006472</name>
</gene>
<dbReference type="EMBL" id="JAPZBU010000007">
    <property type="protein sequence ID" value="KAJ5394685.1"/>
    <property type="molecule type" value="Genomic_DNA"/>
</dbReference>
<dbReference type="InterPro" id="IPR008030">
    <property type="entry name" value="NmrA-like"/>
</dbReference>
<dbReference type="InterPro" id="IPR036291">
    <property type="entry name" value="NAD(P)-bd_dom_sf"/>
</dbReference>
<sequence length="374" mass="42463">MSDNILTRHIALASGNKYTVRVLTRNASSKEATELAAIPGVIIFEGETYHEPTLRKALRDVSYVFANTNGLAIGEKAEIYWGIRLYELAREFRVKHFLYAGLEYASKLGNFDPKYRTGNLDGKGKVVDFISHQPTAPMAWSILTSCPYMEGLSEFMRPLPDPHDPGTMVFTAPLGNGKCPLIYLEDYGQYSRWMFDNLTKSRGLELHVGTEDIAWKDLAAVFTTVTGINAAYKDVTLDEYFQLGIWPDANAILGYSAGYDDGSFMTVRENFSGFWNTWKDNLTKRDYQLLDEILPTRVKSVKEWMVKTGYRGNYASVLKSRRGVIEKRSMILYLTLAFGYLIKSSISAPNLWFLVPNIYVSLGRMVYRRLWCGP</sequence>
<name>A0A9X0B931_9EURO</name>
<dbReference type="SUPFAM" id="SSF51735">
    <property type="entry name" value="NAD(P)-binding Rossmann-fold domains"/>
    <property type="match status" value="1"/>
</dbReference>
<reference evidence="4" key="2">
    <citation type="journal article" date="2023" name="IMA Fungus">
        <title>Comparative genomic study of the Penicillium genus elucidates a diverse pangenome and 15 lateral gene transfer events.</title>
        <authorList>
            <person name="Petersen C."/>
            <person name="Sorensen T."/>
            <person name="Nielsen M.R."/>
            <person name="Sondergaard T.E."/>
            <person name="Sorensen J.L."/>
            <person name="Fitzpatrick D.A."/>
            <person name="Frisvad J.C."/>
            <person name="Nielsen K.L."/>
        </authorList>
    </citation>
    <scope>NUCLEOTIDE SEQUENCE</scope>
    <source>
        <strain evidence="4">IBT 29677</strain>
    </source>
</reference>
<comment type="caution">
    <text evidence="4">The sequence shown here is derived from an EMBL/GenBank/DDBJ whole genome shotgun (WGS) entry which is preliminary data.</text>
</comment>
<evidence type="ECO:0000256" key="1">
    <source>
        <dbReference type="ARBA" id="ARBA00006328"/>
    </source>
</evidence>
<accession>A0A9X0B931</accession>
<evidence type="ECO:0000313" key="4">
    <source>
        <dbReference type="EMBL" id="KAJ5394685.1"/>
    </source>
</evidence>
<dbReference type="Proteomes" id="UP001147747">
    <property type="component" value="Unassembled WGS sequence"/>
</dbReference>
<evidence type="ECO:0000256" key="2">
    <source>
        <dbReference type="ARBA" id="ARBA00022857"/>
    </source>
</evidence>
<dbReference type="GO" id="GO:0005634">
    <property type="term" value="C:nucleus"/>
    <property type="evidence" value="ECO:0007669"/>
    <property type="project" value="TreeGrafter"/>
</dbReference>
<dbReference type="GeneID" id="81370089"/>
<keyword evidence="5" id="KW-1185">Reference proteome</keyword>
<dbReference type="PANTHER" id="PTHR42748">
    <property type="entry name" value="NITROGEN METABOLITE REPRESSION PROTEIN NMRA FAMILY MEMBER"/>
    <property type="match status" value="1"/>
</dbReference>
<proteinExistence type="inferred from homology"/>
<comment type="similarity">
    <text evidence="1">Belongs to the NmrA-type oxidoreductase family.</text>
</comment>
<dbReference type="PANTHER" id="PTHR42748:SF14">
    <property type="entry name" value="SNOAL-LIKE DOMAIN-CONTAINING PROTEIN"/>
    <property type="match status" value="1"/>
</dbReference>
<evidence type="ECO:0000259" key="3">
    <source>
        <dbReference type="Pfam" id="PF05368"/>
    </source>
</evidence>
<dbReference type="RefSeq" id="XP_056488370.1">
    <property type="nucleotide sequence ID" value="XM_056631109.1"/>
</dbReference>
<keyword evidence="2" id="KW-0521">NADP</keyword>
<dbReference type="Gene3D" id="3.40.50.720">
    <property type="entry name" value="NAD(P)-binding Rossmann-like Domain"/>
    <property type="match status" value="1"/>
</dbReference>
<dbReference type="Gene3D" id="3.90.25.10">
    <property type="entry name" value="UDP-galactose 4-epimerase, domain 1"/>
    <property type="match status" value="1"/>
</dbReference>
<evidence type="ECO:0000313" key="5">
    <source>
        <dbReference type="Proteomes" id="UP001147747"/>
    </source>
</evidence>
<dbReference type="Pfam" id="PF05368">
    <property type="entry name" value="NmrA"/>
    <property type="match status" value="1"/>
</dbReference>
<feature type="domain" description="NmrA-like" evidence="3">
    <location>
        <begin position="14"/>
        <end position="248"/>
    </location>
</feature>